<evidence type="ECO:0000256" key="6">
    <source>
        <dbReference type="ARBA" id="ARBA00023002"/>
    </source>
</evidence>
<comment type="subunit">
    <text evidence="2">Monomer.</text>
</comment>
<evidence type="ECO:0000256" key="7">
    <source>
        <dbReference type="ARBA" id="ARBA00023157"/>
    </source>
</evidence>
<evidence type="ECO:0000256" key="13">
    <source>
        <dbReference type="PIRSR" id="PIRSR000239-1"/>
    </source>
</evidence>
<comment type="catalytic activity">
    <reaction evidence="12">
        <text>a hydroperoxide + [thioredoxin]-dithiol = an alcohol + [thioredoxin]-disulfide + H2O</text>
        <dbReference type="Rhea" id="RHEA:62620"/>
        <dbReference type="Rhea" id="RHEA-COMP:10698"/>
        <dbReference type="Rhea" id="RHEA-COMP:10700"/>
        <dbReference type="ChEBI" id="CHEBI:15377"/>
        <dbReference type="ChEBI" id="CHEBI:29950"/>
        <dbReference type="ChEBI" id="CHEBI:30879"/>
        <dbReference type="ChEBI" id="CHEBI:35924"/>
        <dbReference type="ChEBI" id="CHEBI:50058"/>
        <dbReference type="EC" id="1.11.1.24"/>
    </reaction>
</comment>
<comment type="function">
    <text evidence="1">Thiol-specific peroxidase that catalyzes the reduction of hydrogen peroxide and organic hydroperoxides to water and alcohols, respectively. Plays a role in cell protection against oxidative stress by detoxifying peroxides and as sensor of hydrogen peroxide-mediated signaling events.</text>
</comment>
<evidence type="ECO:0000256" key="10">
    <source>
        <dbReference type="ARBA" id="ARBA00038489"/>
    </source>
</evidence>
<dbReference type="AlphaFoldDB" id="A0A934MPS8"/>
<dbReference type="SUPFAM" id="SSF52833">
    <property type="entry name" value="Thioredoxin-like"/>
    <property type="match status" value="1"/>
</dbReference>
<dbReference type="PANTHER" id="PTHR42801:SF4">
    <property type="entry name" value="AHPC_TSA FAMILY PROTEIN"/>
    <property type="match status" value="1"/>
</dbReference>
<dbReference type="Gene3D" id="3.40.30.10">
    <property type="entry name" value="Glutaredoxin"/>
    <property type="match status" value="1"/>
</dbReference>
<evidence type="ECO:0000256" key="1">
    <source>
        <dbReference type="ARBA" id="ARBA00003330"/>
    </source>
</evidence>
<keyword evidence="6" id="KW-0560">Oxidoreductase</keyword>
<sequence length="155" mass="17621">MEQVLKVGEPVPEITLPAANGEQVSLSDFRGKKVILYFYPKDNTPTCTEQSCGFRDAYGDIEDSGAVVIGVSTDDVKSHKKFIEKYELPFVLLADTEHEACEAYGVWQLKKMYGKEYMGIVRSTFLIDEEGRLLREWRKVRLKGHLEQVLESLKG</sequence>
<dbReference type="InterPro" id="IPR000866">
    <property type="entry name" value="AhpC/TSA"/>
</dbReference>
<evidence type="ECO:0000256" key="2">
    <source>
        <dbReference type="ARBA" id="ARBA00011245"/>
    </source>
</evidence>
<dbReference type="GO" id="GO:0045454">
    <property type="term" value="P:cell redox homeostasis"/>
    <property type="evidence" value="ECO:0007669"/>
    <property type="project" value="TreeGrafter"/>
</dbReference>
<evidence type="ECO:0000256" key="5">
    <source>
        <dbReference type="ARBA" id="ARBA00022862"/>
    </source>
</evidence>
<dbReference type="Proteomes" id="UP000640274">
    <property type="component" value="Unassembled WGS sequence"/>
</dbReference>
<keyword evidence="7" id="KW-1015">Disulfide bond</keyword>
<evidence type="ECO:0000313" key="16">
    <source>
        <dbReference type="Proteomes" id="UP000640274"/>
    </source>
</evidence>
<dbReference type="InterPro" id="IPR036249">
    <property type="entry name" value="Thioredoxin-like_sf"/>
</dbReference>
<comment type="caution">
    <text evidence="15">The sequence shown here is derived from an EMBL/GenBank/DDBJ whole genome shotgun (WGS) entry which is preliminary data.</text>
</comment>
<evidence type="ECO:0000256" key="3">
    <source>
        <dbReference type="ARBA" id="ARBA00013017"/>
    </source>
</evidence>
<comment type="similarity">
    <text evidence="10">Belongs to the peroxiredoxin family. BCP/PrxQ subfamily.</text>
</comment>
<keyword evidence="4 15" id="KW-0575">Peroxidase</keyword>
<name>A0A934MPS8_9BACL</name>
<keyword evidence="16" id="KW-1185">Reference proteome</keyword>
<reference evidence="15" key="1">
    <citation type="submission" date="2020-12" db="EMBL/GenBank/DDBJ databases">
        <authorList>
            <person name="Huq M.A."/>
        </authorList>
    </citation>
    <scope>NUCLEOTIDE SEQUENCE</scope>
    <source>
        <strain evidence="15">MAHUQ-46</strain>
    </source>
</reference>
<dbReference type="FunFam" id="3.40.30.10:FF:000007">
    <property type="entry name" value="Thioredoxin-dependent thiol peroxidase"/>
    <property type="match status" value="1"/>
</dbReference>
<protein>
    <recommendedName>
        <fullName evidence="3">thioredoxin-dependent peroxiredoxin</fullName>
        <ecNumber evidence="3">1.11.1.24</ecNumber>
    </recommendedName>
    <alternativeName>
        <fullName evidence="11">Bacterioferritin comigratory protein</fullName>
    </alternativeName>
    <alternativeName>
        <fullName evidence="9">Thioredoxin peroxidase</fullName>
    </alternativeName>
</protein>
<dbReference type="EC" id="1.11.1.24" evidence="3"/>
<proteinExistence type="inferred from homology"/>
<evidence type="ECO:0000256" key="12">
    <source>
        <dbReference type="ARBA" id="ARBA00049091"/>
    </source>
</evidence>
<evidence type="ECO:0000256" key="9">
    <source>
        <dbReference type="ARBA" id="ARBA00032824"/>
    </source>
</evidence>
<dbReference type="GO" id="GO:0034599">
    <property type="term" value="P:cellular response to oxidative stress"/>
    <property type="evidence" value="ECO:0007669"/>
    <property type="project" value="TreeGrafter"/>
</dbReference>
<dbReference type="PIRSF" id="PIRSF000239">
    <property type="entry name" value="AHPC"/>
    <property type="match status" value="1"/>
</dbReference>
<dbReference type="PANTHER" id="PTHR42801">
    <property type="entry name" value="THIOREDOXIN-DEPENDENT PEROXIDE REDUCTASE"/>
    <property type="match status" value="1"/>
</dbReference>
<dbReference type="GO" id="GO:0005737">
    <property type="term" value="C:cytoplasm"/>
    <property type="evidence" value="ECO:0007669"/>
    <property type="project" value="TreeGrafter"/>
</dbReference>
<accession>A0A934MPS8</accession>
<dbReference type="CDD" id="cd03017">
    <property type="entry name" value="PRX_BCP"/>
    <property type="match status" value="1"/>
</dbReference>
<organism evidence="15 16">
    <name type="scientific">Paenibacillus roseus</name>
    <dbReference type="NCBI Taxonomy" id="2798579"/>
    <lineage>
        <taxon>Bacteria</taxon>
        <taxon>Bacillati</taxon>
        <taxon>Bacillota</taxon>
        <taxon>Bacilli</taxon>
        <taxon>Bacillales</taxon>
        <taxon>Paenibacillaceae</taxon>
        <taxon>Paenibacillus</taxon>
    </lineage>
</organism>
<evidence type="ECO:0000256" key="4">
    <source>
        <dbReference type="ARBA" id="ARBA00022559"/>
    </source>
</evidence>
<evidence type="ECO:0000256" key="11">
    <source>
        <dbReference type="ARBA" id="ARBA00041373"/>
    </source>
</evidence>
<evidence type="ECO:0000313" key="15">
    <source>
        <dbReference type="EMBL" id="MBJ6362396.1"/>
    </source>
</evidence>
<dbReference type="InterPro" id="IPR050924">
    <property type="entry name" value="Peroxiredoxin_BCP/PrxQ"/>
</dbReference>
<evidence type="ECO:0000259" key="14">
    <source>
        <dbReference type="PROSITE" id="PS51352"/>
    </source>
</evidence>
<keyword evidence="5" id="KW-0049">Antioxidant</keyword>
<dbReference type="InterPro" id="IPR024706">
    <property type="entry name" value="Peroxiredoxin_AhpC-typ"/>
</dbReference>
<feature type="domain" description="Thioredoxin" evidence="14">
    <location>
        <begin position="5"/>
        <end position="155"/>
    </location>
</feature>
<dbReference type="PROSITE" id="PS51352">
    <property type="entry name" value="THIOREDOXIN_2"/>
    <property type="match status" value="1"/>
</dbReference>
<keyword evidence="8" id="KW-0676">Redox-active center</keyword>
<dbReference type="Pfam" id="PF00578">
    <property type="entry name" value="AhpC-TSA"/>
    <property type="match status" value="1"/>
</dbReference>
<dbReference type="GO" id="GO:0008379">
    <property type="term" value="F:thioredoxin peroxidase activity"/>
    <property type="evidence" value="ECO:0007669"/>
    <property type="project" value="TreeGrafter"/>
</dbReference>
<feature type="active site" description="Cysteine sulfenic acid (-SOH) intermediate; for peroxidase activity" evidence="13">
    <location>
        <position position="47"/>
    </location>
</feature>
<evidence type="ECO:0000256" key="8">
    <source>
        <dbReference type="ARBA" id="ARBA00023284"/>
    </source>
</evidence>
<dbReference type="InterPro" id="IPR013766">
    <property type="entry name" value="Thioredoxin_domain"/>
</dbReference>
<dbReference type="EMBL" id="JAELUP010000072">
    <property type="protein sequence ID" value="MBJ6362396.1"/>
    <property type="molecule type" value="Genomic_DNA"/>
</dbReference>
<gene>
    <name evidence="15" type="primary">bcp</name>
    <name evidence="15" type="ORF">JFN88_14110</name>
</gene>
<dbReference type="NCBIfam" id="NF006960">
    <property type="entry name" value="PRK09437.1"/>
    <property type="match status" value="1"/>
</dbReference>